<dbReference type="PANTHER" id="PTHR46268:SF6">
    <property type="entry name" value="UNIVERSAL STRESS PROTEIN UP12"/>
    <property type="match status" value="1"/>
</dbReference>
<evidence type="ECO:0000313" key="4">
    <source>
        <dbReference type="Proteomes" id="UP000199144"/>
    </source>
</evidence>
<dbReference type="Gene3D" id="3.40.50.620">
    <property type="entry name" value="HUPs"/>
    <property type="match status" value="1"/>
</dbReference>
<evidence type="ECO:0000259" key="2">
    <source>
        <dbReference type="Pfam" id="PF00582"/>
    </source>
</evidence>
<name>A0A1I4RY87_9RHOB</name>
<dbReference type="CDD" id="cd00293">
    <property type="entry name" value="USP-like"/>
    <property type="match status" value="1"/>
</dbReference>
<comment type="similarity">
    <text evidence="1">Belongs to the universal stress protein A family.</text>
</comment>
<gene>
    <name evidence="3" type="ORF">SAMN04488042_10938</name>
</gene>
<dbReference type="RefSeq" id="WP_093095693.1">
    <property type="nucleotide sequence ID" value="NZ_FOTQ01000009.1"/>
</dbReference>
<protein>
    <submittedName>
        <fullName evidence="3">Nucleotide-binding universal stress protein, UspA family</fullName>
    </submittedName>
</protein>
<dbReference type="PRINTS" id="PR01438">
    <property type="entry name" value="UNVRSLSTRESS"/>
</dbReference>
<dbReference type="Pfam" id="PF00582">
    <property type="entry name" value="Usp"/>
    <property type="match status" value="1"/>
</dbReference>
<accession>A0A1I4RY87</accession>
<dbReference type="SUPFAM" id="SSF52402">
    <property type="entry name" value="Adenine nucleotide alpha hydrolases-like"/>
    <property type="match status" value="1"/>
</dbReference>
<dbReference type="AlphaFoldDB" id="A0A1I4RY87"/>
<evidence type="ECO:0000313" key="3">
    <source>
        <dbReference type="EMBL" id="SFM56950.1"/>
    </source>
</evidence>
<organism evidence="3 4">
    <name type="scientific">Shimia aestuarii</name>
    <dbReference type="NCBI Taxonomy" id="254406"/>
    <lineage>
        <taxon>Bacteria</taxon>
        <taxon>Pseudomonadati</taxon>
        <taxon>Pseudomonadota</taxon>
        <taxon>Alphaproteobacteria</taxon>
        <taxon>Rhodobacterales</taxon>
        <taxon>Roseobacteraceae</taxon>
    </lineage>
</organism>
<dbReference type="EMBL" id="FOTQ01000009">
    <property type="protein sequence ID" value="SFM56950.1"/>
    <property type="molecule type" value="Genomic_DNA"/>
</dbReference>
<reference evidence="3 4" key="1">
    <citation type="submission" date="2016-10" db="EMBL/GenBank/DDBJ databases">
        <authorList>
            <person name="de Groot N.N."/>
        </authorList>
    </citation>
    <scope>NUCLEOTIDE SEQUENCE [LARGE SCALE GENOMIC DNA]</scope>
    <source>
        <strain evidence="3 4">DSM 15283</strain>
    </source>
</reference>
<evidence type="ECO:0000256" key="1">
    <source>
        <dbReference type="ARBA" id="ARBA00008791"/>
    </source>
</evidence>
<dbReference type="Proteomes" id="UP000199144">
    <property type="component" value="Unassembled WGS sequence"/>
</dbReference>
<dbReference type="PANTHER" id="PTHR46268">
    <property type="entry name" value="STRESS RESPONSE PROTEIN NHAX"/>
    <property type="match status" value="1"/>
</dbReference>
<dbReference type="STRING" id="254406.SAMN04488042_10938"/>
<dbReference type="InterPro" id="IPR014729">
    <property type="entry name" value="Rossmann-like_a/b/a_fold"/>
</dbReference>
<dbReference type="InterPro" id="IPR006015">
    <property type="entry name" value="Universal_stress_UspA"/>
</dbReference>
<keyword evidence="4" id="KW-1185">Reference proteome</keyword>
<sequence>MYKNILVPVASDHDPKTDRAVGVARLLKDGGGKITVLTVVEALPEFILTQLPAGQLEKNRKEMEAGLAEDFNEADDVEIVVISGHAGRTIVDYAQEQGIDCIVMNSHRPDLSDYFLGSTAARVVRHAQCAVHVLR</sequence>
<dbReference type="OrthoDB" id="9792500at2"/>
<proteinExistence type="inferred from homology"/>
<feature type="domain" description="UspA" evidence="2">
    <location>
        <begin position="1"/>
        <end position="135"/>
    </location>
</feature>
<dbReference type="InterPro" id="IPR006016">
    <property type="entry name" value="UspA"/>
</dbReference>